<comment type="function">
    <text evidence="9">Catalyzes the condensation of para-aminobenzoate (pABA) with 6-hydroxymethyl-7,8-dihydropterin diphosphate (DHPt-PP) to form 7,8-dihydropteroate (H2Pte), the immediate precursor of folate derivatives.</text>
</comment>
<evidence type="ECO:0000256" key="2">
    <source>
        <dbReference type="ARBA" id="ARBA00001946"/>
    </source>
</evidence>
<evidence type="ECO:0000256" key="4">
    <source>
        <dbReference type="ARBA" id="ARBA00012458"/>
    </source>
</evidence>
<dbReference type="NCBIfam" id="TIGR01496">
    <property type="entry name" value="DHPS"/>
    <property type="match status" value="1"/>
</dbReference>
<proteinExistence type="inferred from homology"/>
<protein>
    <recommendedName>
        <fullName evidence="4 9">Dihydropteroate synthase</fullName>
        <shortName evidence="9">DHPS</shortName>
        <ecNumber evidence="4 9">2.5.1.15</ecNumber>
    </recommendedName>
    <alternativeName>
        <fullName evidence="9">Dihydropteroate pyrophosphorylase</fullName>
    </alternativeName>
</protein>
<evidence type="ECO:0000256" key="5">
    <source>
        <dbReference type="ARBA" id="ARBA00022679"/>
    </source>
</evidence>
<evidence type="ECO:0000259" key="10">
    <source>
        <dbReference type="PROSITE" id="PS50972"/>
    </source>
</evidence>
<comment type="similarity">
    <text evidence="9">Belongs to the DHPS family.</text>
</comment>
<keyword evidence="6 9" id="KW-0479">Metal-binding</keyword>
<comment type="catalytic activity">
    <reaction evidence="1">
        <text>(7,8-dihydropterin-6-yl)methyl diphosphate + 4-aminobenzoate = 7,8-dihydropteroate + diphosphate</text>
        <dbReference type="Rhea" id="RHEA:19949"/>
        <dbReference type="ChEBI" id="CHEBI:17836"/>
        <dbReference type="ChEBI" id="CHEBI:17839"/>
        <dbReference type="ChEBI" id="CHEBI:33019"/>
        <dbReference type="ChEBI" id="CHEBI:72950"/>
        <dbReference type="EC" id="2.5.1.15"/>
    </reaction>
</comment>
<gene>
    <name evidence="11" type="primary">folP</name>
    <name evidence="11" type="ORF">HCU67_14020</name>
</gene>
<keyword evidence="7 9" id="KW-0460">Magnesium</keyword>
<comment type="cofactor">
    <cofactor evidence="2 9">
        <name>Mg(2+)</name>
        <dbReference type="ChEBI" id="CHEBI:18420"/>
    </cofactor>
</comment>
<evidence type="ECO:0000256" key="7">
    <source>
        <dbReference type="ARBA" id="ARBA00022842"/>
    </source>
</evidence>
<dbReference type="SUPFAM" id="SSF51717">
    <property type="entry name" value="Dihydropteroate synthetase-like"/>
    <property type="match status" value="1"/>
</dbReference>
<dbReference type="PANTHER" id="PTHR20941">
    <property type="entry name" value="FOLATE SYNTHESIS PROTEINS"/>
    <property type="match status" value="1"/>
</dbReference>
<evidence type="ECO:0000256" key="8">
    <source>
        <dbReference type="ARBA" id="ARBA00022909"/>
    </source>
</evidence>
<accession>A0ABX1GVQ9</accession>
<keyword evidence="5 9" id="KW-0808">Transferase</keyword>
<comment type="caution">
    <text evidence="11">The sequence shown here is derived from an EMBL/GenBank/DDBJ whole genome shotgun (WGS) entry which is preliminary data.</text>
</comment>
<organism evidence="11 12">
    <name type="scientific">Croceivirga thetidis</name>
    <dbReference type="NCBI Taxonomy" id="2721623"/>
    <lineage>
        <taxon>Bacteria</taxon>
        <taxon>Pseudomonadati</taxon>
        <taxon>Bacteroidota</taxon>
        <taxon>Flavobacteriia</taxon>
        <taxon>Flavobacteriales</taxon>
        <taxon>Flavobacteriaceae</taxon>
        <taxon>Croceivirga</taxon>
    </lineage>
</organism>
<evidence type="ECO:0000256" key="3">
    <source>
        <dbReference type="ARBA" id="ARBA00004763"/>
    </source>
</evidence>
<keyword evidence="8 9" id="KW-0289">Folate biosynthesis</keyword>
<keyword evidence="12" id="KW-1185">Reference proteome</keyword>
<evidence type="ECO:0000256" key="6">
    <source>
        <dbReference type="ARBA" id="ARBA00022723"/>
    </source>
</evidence>
<reference evidence="11 12" key="1">
    <citation type="submission" date="2020-04" db="EMBL/GenBank/DDBJ databases">
        <authorList>
            <person name="Yoon J."/>
        </authorList>
    </citation>
    <scope>NUCLEOTIDE SEQUENCE [LARGE SCALE GENOMIC DNA]</scope>
    <source>
        <strain evidence="11 12">DJ-13</strain>
    </source>
</reference>
<comment type="pathway">
    <text evidence="3 9">Cofactor biosynthesis; tetrahydrofolate biosynthesis; 7,8-dihydrofolate from 2-amino-4-hydroxy-6-hydroxymethyl-7,8-dihydropteridine diphosphate and 4-aminobenzoate: step 1/2.</text>
</comment>
<evidence type="ECO:0000256" key="1">
    <source>
        <dbReference type="ARBA" id="ARBA00000012"/>
    </source>
</evidence>
<dbReference type="Proteomes" id="UP000718451">
    <property type="component" value="Unassembled WGS sequence"/>
</dbReference>
<dbReference type="PROSITE" id="PS00792">
    <property type="entry name" value="DHPS_1"/>
    <property type="match status" value="1"/>
</dbReference>
<dbReference type="PANTHER" id="PTHR20941:SF1">
    <property type="entry name" value="FOLIC ACID SYNTHESIS PROTEIN FOL1"/>
    <property type="match status" value="1"/>
</dbReference>
<dbReference type="RefSeq" id="WP_168553220.1">
    <property type="nucleotide sequence ID" value="NZ_JAAWWL010000002.1"/>
</dbReference>
<sequence length="277" mass="30798">MTINCKGELLDLSQSKVMGILNLTPDSFYDGGRFIKEKELLHQVEKMLNEGASFIDIGGYSSRPGADDISIDEEKKRVLPVLEVVLKMFPETLISIDTFRSEVATECLEGGAAMVNDISGGSLDERMFEVVAKYQVPYIIMHMRGTPQTMKSMTDYDDLLKEIIYYFSEKIALANQLKINDVIIDPGFGFAKTVEQNYFLLKNLALLKNLDRPILAGLSRKSMLYKTLGISPEGALNSTTAANILALENGANILRVHDVKEAVECIKIHEAYKSSIS</sequence>
<dbReference type="InterPro" id="IPR011005">
    <property type="entry name" value="Dihydropteroate_synth-like_sf"/>
</dbReference>
<dbReference type="Gene3D" id="3.20.20.20">
    <property type="entry name" value="Dihydropteroate synthase-like"/>
    <property type="match status" value="1"/>
</dbReference>
<evidence type="ECO:0000313" key="12">
    <source>
        <dbReference type="Proteomes" id="UP000718451"/>
    </source>
</evidence>
<feature type="domain" description="Pterin-binding" evidence="10">
    <location>
        <begin position="15"/>
        <end position="267"/>
    </location>
</feature>
<dbReference type="InterPro" id="IPR006390">
    <property type="entry name" value="DHP_synth_dom"/>
</dbReference>
<evidence type="ECO:0000313" key="11">
    <source>
        <dbReference type="EMBL" id="NKI33070.1"/>
    </source>
</evidence>
<dbReference type="CDD" id="cd00739">
    <property type="entry name" value="DHPS"/>
    <property type="match status" value="1"/>
</dbReference>
<evidence type="ECO:0000256" key="9">
    <source>
        <dbReference type="RuleBase" id="RU361205"/>
    </source>
</evidence>
<dbReference type="PROSITE" id="PS50972">
    <property type="entry name" value="PTERIN_BINDING"/>
    <property type="match status" value="1"/>
</dbReference>
<dbReference type="EC" id="2.5.1.15" evidence="4 9"/>
<dbReference type="InterPro" id="IPR000489">
    <property type="entry name" value="Pterin-binding_dom"/>
</dbReference>
<name>A0ABX1GVQ9_9FLAO</name>
<dbReference type="GO" id="GO:0004156">
    <property type="term" value="F:dihydropteroate synthase activity"/>
    <property type="evidence" value="ECO:0007669"/>
    <property type="project" value="UniProtKB-EC"/>
</dbReference>
<dbReference type="Pfam" id="PF00809">
    <property type="entry name" value="Pterin_bind"/>
    <property type="match status" value="1"/>
</dbReference>
<dbReference type="InterPro" id="IPR045031">
    <property type="entry name" value="DHP_synth-like"/>
</dbReference>
<dbReference type="EMBL" id="JAAWWL010000002">
    <property type="protein sequence ID" value="NKI33070.1"/>
    <property type="molecule type" value="Genomic_DNA"/>
</dbReference>